<dbReference type="Gene3D" id="3.40.30.10">
    <property type="entry name" value="Glutaredoxin"/>
    <property type="match status" value="1"/>
</dbReference>
<dbReference type="PANTHER" id="PTHR35891:SF3">
    <property type="entry name" value="THIOL:DISULFIDE INTERCHANGE PROTEIN DSBL"/>
    <property type="match status" value="1"/>
</dbReference>
<dbReference type="RefSeq" id="WP_058525993.1">
    <property type="nucleotide sequence ID" value="NZ_CAAAHY010000008.1"/>
</dbReference>
<feature type="signal peptide" evidence="9">
    <location>
        <begin position="1"/>
        <end position="19"/>
    </location>
</feature>
<feature type="chain" id="PRO_5006913394" description="Thiol:disulfide interchange protein" evidence="9">
    <location>
        <begin position="20"/>
        <end position="210"/>
    </location>
</feature>
<evidence type="ECO:0000256" key="2">
    <source>
        <dbReference type="ARBA" id="ARBA00005791"/>
    </source>
</evidence>
<comment type="subcellular location">
    <subcellularLocation>
        <location evidence="1 7">Periplasm</location>
    </subcellularLocation>
</comment>
<keyword evidence="4 7" id="KW-0574">Periplasm</keyword>
<sequence>MLRRVLVLFAVLLPLGAWAETFVAGKDYELIKSGNEAAKSGPVTVTEFFSYGCPWCYRLEPSLTKWVKQQGEHIQFTRVPVVFNKDWSYYAKAYYTVNLLGQGAKLNPVLFKTIQAKHGTLNSNDSMIEFLTSQGIDKATAESAFKHSTTIDMQLNQGSAQMAQFHIAAVPALVINGQYKTDLQMAQNEDRLFKILSYLVQEAAKKETHS</sequence>
<keyword evidence="6" id="KW-0676">Redox-active center</keyword>
<dbReference type="InterPro" id="IPR013766">
    <property type="entry name" value="Thioredoxin_domain"/>
</dbReference>
<evidence type="ECO:0000256" key="9">
    <source>
        <dbReference type="SAM" id="SignalP"/>
    </source>
</evidence>
<dbReference type="Proteomes" id="UP000054773">
    <property type="component" value="Unassembled WGS sequence"/>
</dbReference>
<dbReference type="PANTHER" id="PTHR35891">
    <property type="entry name" value="THIOL:DISULFIDE INTERCHANGE PROTEIN DSBA"/>
    <property type="match status" value="1"/>
</dbReference>
<evidence type="ECO:0000256" key="4">
    <source>
        <dbReference type="ARBA" id="ARBA00022764"/>
    </source>
</evidence>
<dbReference type="PROSITE" id="PS51352">
    <property type="entry name" value="THIOREDOXIN_2"/>
    <property type="match status" value="1"/>
</dbReference>
<dbReference type="InterPro" id="IPR050824">
    <property type="entry name" value="Thiol_disulfide_DsbA"/>
</dbReference>
<dbReference type="GO" id="GO:0015036">
    <property type="term" value="F:disulfide oxidoreductase activity"/>
    <property type="evidence" value="ECO:0007669"/>
    <property type="project" value="UniProtKB-ARBA"/>
</dbReference>
<dbReference type="Pfam" id="PF01323">
    <property type="entry name" value="DSBA"/>
    <property type="match status" value="1"/>
</dbReference>
<dbReference type="PROSITE" id="PS00194">
    <property type="entry name" value="THIOREDOXIN_1"/>
    <property type="match status" value="1"/>
</dbReference>
<evidence type="ECO:0000256" key="3">
    <source>
        <dbReference type="ARBA" id="ARBA00022729"/>
    </source>
</evidence>
<evidence type="ECO:0000259" key="10">
    <source>
        <dbReference type="PROSITE" id="PS51352"/>
    </source>
</evidence>
<name>A0A0W0TTB0_LEGER</name>
<dbReference type="InterPro" id="IPR036249">
    <property type="entry name" value="Thioredoxin-like_sf"/>
</dbReference>
<evidence type="ECO:0000256" key="1">
    <source>
        <dbReference type="ARBA" id="ARBA00004418"/>
    </source>
</evidence>
<dbReference type="InterPro" id="IPR001853">
    <property type="entry name" value="DSBA-like_thioredoxin_dom"/>
</dbReference>
<reference evidence="11 12" key="1">
    <citation type="submission" date="2015-11" db="EMBL/GenBank/DDBJ databases">
        <title>Genomic analysis of 38 Legionella species identifies large and diverse effector repertoires.</title>
        <authorList>
            <person name="Burstein D."/>
            <person name="Amaro F."/>
            <person name="Zusman T."/>
            <person name="Lifshitz Z."/>
            <person name="Cohen O."/>
            <person name="Gilbert J.A."/>
            <person name="Pupko T."/>
            <person name="Shuman H.A."/>
            <person name="Segal G."/>
        </authorList>
    </citation>
    <scope>NUCLEOTIDE SEQUENCE [LARGE SCALE GENOMIC DNA]</scope>
    <source>
        <strain evidence="11 12">SE-32A-C8</strain>
    </source>
</reference>
<dbReference type="PIRSF" id="PIRSF001488">
    <property type="entry name" value="Tdi_protein"/>
    <property type="match status" value="1"/>
</dbReference>
<evidence type="ECO:0000256" key="8">
    <source>
        <dbReference type="PIRSR" id="PIRSR001488-1"/>
    </source>
</evidence>
<dbReference type="CDD" id="cd03019">
    <property type="entry name" value="DsbA_DsbA"/>
    <property type="match status" value="1"/>
</dbReference>
<evidence type="ECO:0000313" key="11">
    <source>
        <dbReference type="EMBL" id="KTC98661.1"/>
    </source>
</evidence>
<evidence type="ECO:0000256" key="7">
    <source>
        <dbReference type="PIRNR" id="PIRNR001488"/>
    </source>
</evidence>
<organism evidence="11 12">
    <name type="scientific">Legionella erythra</name>
    <dbReference type="NCBI Taxonomy" id="448"/>
    <lineage>
        <taxon>Bacteria</taxon>
        <taxon>Pseudomonadati</taxon>
        <taxon>Pseudomonadota</taxon>
        <taxon>Gammaproteobacteria</taxon>
        <taxon>Legionellales</taxon>
        <taxon>Legionellaceae</taxon>
        <taxon>Legionella</taxon>
    </lineage>
</organism>
<dbReference type="GO" id="GO:0042597">
    <property type="term" value="C:periplasmic space"/>
    <property type="evidence" value="ECO:0007669"/>
    <property type="project" value="UniProtKB-SubCell"/>
</dbReference>
<evidence type="ECO:0000256" key="5">
    <source>
        <dbReference type="ARBA" id="ARBA00023157"/>
    </source>
</evidence>
<dbReference type="AlphaFoldDB" id="A0A0W0TTB0"/>
<evidence type="ECO:0000313" key="12">
    <source>
        <dbReference type="Proteomes" id="UP000054773"/>
    </source>
</evidence>
<proteinExistence type="inferred from homology"/>
<dbReference type="STRING" id="448.Lery_0825"/>
<evidence type="ECO:0000256" key="6">
    <source>
        <dbReference type="ARBA" id="ARBA00023284"/>
    </source>
</evidence>
<dbReference type="EMBL" id="LNYA01000018">
    <property type="protein sequence ID" value="KTC98661.1"/>
    <property type="molecule type" value="Genomic_DNA"/>
</dbReference>
<feature type="domain" description="Thioredoxin" evidence="10">
    <location>
        <begin position="13"/>
        <end position="141"/>
    </location>
</feature>
<keyword evidence="12" id="KW-1185">Reference proteome</keyword>
<accession>A0A0W0TTB0</accession>
<dbReference type="PATRIC" id="fig|448.7.peg.863"/>
<feature type="disulfide bond" description="Redox-active" evidence="8">
    <location>
        <begin position="53"/>
        <end position="56"/>
    </location>
</feature>
<dbReference type="InterPro" id="IPR017937">
    <property type="entry name" value="Thioredoxin_CS"/>
</dbReference>
<keyword evidence="3 9" id="KW-0732">Signal</keyword>
<comment type="similarity">
    <text evidence="2">Belongs to the thioredoxin family. DsbA subfamily.</text>
</comment>
<gene>
    <name evidence="11" type="primary">dsbA</name>
    <name evidence="11" type="ORF">Lery_0825</name>
</gene>
<dbReference type="OrthoDB" id="9784896at2"/>
<comment type="caution">
    <text evidence="11">The sequence shown here is derived from an EMBL/GenBank/DDBJ whole genome shotgun (WGS) entry which is preliminary data.</text>
</comment>
<dbReference type="SUPFAM" id="SSF52833">
    <property type="entry name" value="Thioredoxin-like"/>
    <property type="match status" value="1"/>
</dbReference>
<dbReference type="InterPro" id="IPR023205">
    <property type="entry name" value="DsbA/DsbL"/>
</dbReference>
<keyword evidence="5 7" id="KW-1015">Disulfide bond</keyword>
<protein>
    <recommendedName>
        <fullName evidence="7">Thiol:disulfide interchange protein</fullName>
    </recommendedName>
</protein>